<evidence type="ECO:0000256" key="1">
    <source>
        <dbReference type="SAM" id="MobiDB-lite"/>
    </source>
</evidence>
<sequence>MQAHVSEAPQCSEHNSKEEGPLFWRRTSSESSLSAKSGESPEPSSSSSIVNAPCAQVFRRSLSKRYCGKSRSFSSLSECDSLTSVQDLIKTDHNKRARLEMEYDDSDEEMMNLEPLTKRLYLVQLQVNSAHSSYTSPLTSS</sequence>
<name>A0AAE0BUH5_9CHLO</name>
<protein>
    <submittedName>
        <fullName evidence="2">Uncharacterized protein</fullName>
    </submittedName>
</protein>
<keyword evidence="3" id="KW-1185">Reference proteome</keyword>
<dbReference type="EMBL" id="LGRX02033239">
    <property type="protein sequence ID" value="KAK3242085.1"/>
    <property type="molecule type" value="Genomic_DNA"/>
</dbReference>
<accession>A0AAE0BUH5</accession>
<dbReference type="AlphaFoldDB" id="A0AAE0BUH5"/>
<dbReference type="Proteomes" id="UP001190700">
    <property type="component" value="Unassembled WGS sequence"/>
</dbReference>
<evidence type="ECO:0000313" key="2">
    <source>
        <dbReference type="EMBL" id="KAK3242085.1"/>
    </source>
</evidence>
<comment type="caution">
    <text evidence="2">The sequence shown here is derived from an EMBL/GenBank/DDBJ whole genome shotgun (WGS) entry which is preliminary data.</text>
</comment>
<proteinExistence type="predicted"/>
<evidence type="ECO:0000313" key="3">
    <source>
        <dbReference type="Proteomes" id="UP001190700"/>
    </source>
</evidence>
<feature type="region of interest" description="Disordered" evidence="1">
    <location>
        <begin position="1"/>
        <end position="50"/>
    </location>
</feature>
<feature type="compositionally biased region" description="Low complexity" evidence="1">
    <location>
        <begin position="29"/>
        <end position="48"/>
    </location>
</feature>
<reference evidence="2 3" key="1">
    <citation type="journal article" date="2015" name="Genome Biol. Evol.">
        <title>Comparative Genomics of a Bacterivorous Green Alga Reveals Evolutionary Causalities and Consequences of Phago-Mixotrophic Mode of Nutrition.</title>
        <authorList>
            <person name="Burns J.A."/>
            <person name="Paasch A."/>
            <person name="Narechania A."/>
            <person name="Kim E."/>
        </authorList>
    </citation>
    <scope>NUCLEOTIDE SEQUENCE [LARGE SCALE GENOMIC DNA]</scope>
    <source>
        <strain evidence="2 3">PLY_AMNH</strain>
    </source>
</reference>
<gene>
    <name evidence="2" type="ORF">CYMTET_48202</name>
</gene>
<organism evidence="2 3">
    <name type="scientific">Cymbomonas tetramitiformis</name>
    <dbReference type="NCBI Taxonomy" id="36881"/>
    <lineage>
        <taxon>Eukaryota</taxon>
        <taxon>Viridiplantae</taxon>
        <taxon>Chlorophyta</taxon>
        <taxon>Pyramimonadophyceae</taxon>
        <taxon>Pyramimonadales</taxon>
        <taxon>Pyramimonadaceae</taxon>
        <taxon>Cymbomonas</taxon>
    </lineage>
</organism>